<feature type="domain" description="3-keto-alpha-glucoside-1,2-lyase/3-keto-2-hydroxy-glucal hydratase" evidence="2">
    <location>
        <begin position="44"/>
        <end position="245"/>
    </location>
</feature>
<comment type="caution">
    <text evidence="3">The sequence shown here is derived from an EMBL/GenBank/DDBJ whole genome shotgun (WGS) entry which is preliminary data.</text>
</comment>
<feature type="chain" id="PRO_5008673249" description="3-keto-alpha-glucoside-1,2-lyase/3-keto-2-hydroxy-glucal hydratase domain-containing protein" evidence="1">
    <location>
        <begin position="36"/>
        <end position="451"/>
    </location>
</feature>
<dbReference type="InterPro" id="IPR010496">
    <property type="entry name" value="AL/BT2_dom"/>
</dbReference>
<evidence type="ECO:0000313" key="3">
    <source>
        <dbReference type="EMBL" id="ODA34673.1"/>
    </source>
</evidence>
<evidence type="ECO:0000259" key="2">
    <source>
        <dbReference type="Pfam" id="PF06439"/>
    </source>
</evidence>
<feature type="domain" description="3-keto-alpha-glucoside-1,2-lyase/3-keto-2-hydroxy-glucal hydratase" evidence="2">
    <location>
        <begin position="263"/>
        <end position="447"/>
    </location>
</feature>
<gene>
    <name evidence="3" type="ORF">A6X21_03075</name>
</gene>
<protein>
    <recommendedName>
        <fullName evidence="2">3-keto-alpha-glucoside-1,2-lyase/3-keto-2-hydroxy-glucal hydratase domain-containing protein</fullName>
    </recommendedName>
</protein>
<dbReference type="STRING" id="1841610.A6X21_03075"/>
<sequence length="451" mass="49619">MLHALPRLARFSPEYLVLSIAGCLLSLFVVAPAQAQEDNNPPPGFTALFNGKDLTGWWGLGTFDPRKLDAMSEAEFAAMKAKSLEDIARHWSVKDGILINDGHGLYLTTDKTFGDVELLIDYKTVPKADSGIYLRTTPQVQIWDSTETAKFSIGADKGSGGLWNNLPNHPGKDPLAKADKPFGEWNRFRIIQVGARTTIYLNDQLVVDHAIMDNYWDKSAPLRKNGYIQLQTHGGEISWRNIFVREIGSEEANKILASKSESGFESIFDGQSLAGWAGAADQYEVVNGAIRCQKGKGGNLYTEKEYANFVARLEFRLPPGGNNGLAIRYPGKGNPAYSGMTELQVLDNDAPQYAKLDVRQYHGSAYGMAAAKRGYLRPTGEWNFQEVTINGSRIIVELNGTVILDTDLSKVTEYMADSPHPGKDLVKGHFGFAGHGDAVEFRNLSIKPLAD</sequence>
<dbReference type="Proteomes" id="UP000094828">
    <property type="component" value="Unassembled WGS sequence"/>
</dbReference>
<keyword evidence="4" id="KW-1185">Reference proteome</keyword>
<dbReference type="Pfam" id="PF06439">
    <property type="entry name" value="3keto-disac_hyd"/>
    <property type="match status" value="2"/>
</dbReference>
<dbReference type="Gene3D" id="2.60.120.560">
    <property type="entry name" value="Exo-inulinase, domain 1"/>
    <property type="match status" value="2"/>
</dbReference>
<dbReference type="RefSeq" id="WP_068846144.1">
    <property type="nucleotide sequence ID" value="NZ_LYDR01000039.1"/>
</dbReference>
<proteinExistence type="predicted"/>
<dbReference type="OrthoDB" id="257393at2"/>
<feature type="signal peptide" evidence="1">
    <location>
        <begin position="1"/>
        <end position="35"/>
    </location>
</feature>
<name>A0A1C3EN42_9PLAN</name>
<dbReference type="GO" id="GO:0016787">
    <property type="term" value="F:hydrolase activity"/>
    <property type="evidence" value="ECO:0007669"/>
    <property type="project" value="InterPro"/>
</dbReference>
<dbReference type="EMBL" id="LYDR01000039">
    <property type="protein sequence ID" value="ODA34673.1"/>
    <property type="molecule type" value="Genomic_DNA"/>
</dbReference>
<reference evidence="3 4" key="1">
    <citation type="submission" date="2016-05" db="EMBL/GenBank/DDBJ databases">
        <title>Genomic and physiological characterization of Planctopirus sp. isolated from fresh water lake.</title>
        <authorList>
            <person name="Subhash Y."/>
            <person name="Ramana C."/>
        </authorList>
    </citation>
    <scope>NUCLEOTIDE SEQUENCE [LARGE SCALE GENOMIC DNA]</scope>
    <source>
        <strain evidence="3 4">JC280</strain>
    </source>
</reference>
<organism evidence="3 4">
    <name type="scientific">Planctopirus hydrillae</name>
    <dbReference type="NCBI Taxonomy" id="1841610"/>
    <lineage>
        <taxon>Bacteria</taxon>
        <taxon>Pseudomonadati</taxon>
        <taxon>Planctomycetota</taxon>
        <taxon>Planctomycetia</taxon>
        <taxon>Planctomycetales</taxon>
        <taxon>Planctomycetaceae</taxon>
        <taxon>Planctopirus</taxon>
    </lineage>
</organism>
<evidence type="ECO:0000313" key="4">
    <source>
        <dbReference type="Proteomes" id="UP000094828"/>
    </source>
</evidence>
<keyword evidence="1" id="KW-0732">Signal</keyword>
<dbReference type="AlphaFoldDB" id="A0A1C3EN42"/>
<evidence type="ECO:0000256" key="1">
    <source>
        <dbReference type="SAM" id="SignalP"/>
    </source>
</evidence>
<accession>A0A1C3EN42</accession>